<dbReference type="Gene3D" id="3.30.390.30">
    <property type="match status" value="1"/>
</dbReference>
<keyword evidence="8" id="KW-0411">Iron-sulfur</keyword>
<keyword evidence="4" id="KW-0479">Metal-binding</keyword>
<keyword evidence="5" id="KW-0274">FAD</keyword>
<keyword evidence="12" id="KW-1185">Reference proteome</keyword>
<dbReference type="InterPro" id="IPR017941">
    <property type="entry name" value="Rieske_2Fe-2S"/>
</dbReference>
<feature type="region of interest" description="Disordered" evidence="9">
    <location>
        <begin position="104"/>
        <end position="139"/>
    </location>
</feature>
<dbReference type="Pfam" id="PF14759">
    <property type="entry name" value="Reductase_C"/>
    <property type="match status" value="1"/>
</dbReference>
<organism evidence="11 12">
    <name type="scientific">Rubricoccus marinus</name>
    <dbReference type="NCBI Taxonomy" id="716817"/>
    <lineage>
        <taxon>Bacteria</taxon>
        <taxon>Pseudomonadati</taxon>
        <taxon>Rhodothermota</taxon>
        <taxon>Rhodothermia</taxon>
        <taxon>Rhodothermales</taxon>
        <taxon>Rubricoccaceae</taxon>
        <taxon>Rubricoccus</taxon>
    </lineage>
</organism>
<dbReference type="PRINTS" id="PR00411">
    <property type="entry name" value="PNDRDTASEI"/>
</dbReference>
<comment type="cofactor">
    <cofactor evidence="1">
        <name>FAD</name>
        <dbReference type="ChEBI" id="CHEBI:57692"/>
    </cofactor>
</comment>
<dbReference type="OrthoDB" id="9792592at2"/>
<name>A0A259TVQ9_9BACT</name>
<dbReference type="InterPro" id="IPR023753">
    <property type="entry name" value="FAD/NAD-binding_dom"/>
</dbReference>
<dbReference type="Pfam" id="PF07992">
    <property type="entry name" value="Pyr_redox_2"/>
    <property type="match status" value="1"/>
</dbReference>
<dbReference type="SUPFAM" id="SSF51905">
    <property type="entry name" value="FAD/NAD(P)-binding domain"/>
    <property type="match status" value="2"/>
</dbReference>
<evidence type="ECO:0000313" key="12">
    <source>
        <dbReference type="Proteomes" id="UP000216446"/>
    </source>
</evidence>
<dbReference type="CDD" id="cd03478">
    <property type="entry name" value="Rieske_AIFL_N"/>
    <property type="match status" value="1"/>
</dbReference>
<dbReference type="InterPro" id="IPR050446">
    <property type="entry name" value="FAD-oxidoreductase/Apoptosis"/>
</dbReference>
<evidence type="ECO:0000259" key="10">
    <source>
        <dbReference type="PROSITE" id="PS51296"/>
    </source>
</evidence>
<evidence type="ECO:0000256" key="7">
    <source>
        <dbReference type="ARBA" id="ARBA00023004"/>
    </source>
</evidence>
<evidence type="ECO:0000256" key="8">
    <source>
        <dbReference type="ARBA" id="ARBA00023014"/>
    </source>
</evidence>
<gene>
    <name evidence="11" type="ORF">BSZ36_01755</name>
</gene>
<reference evidence="11 12" key="1">
    <citation type="submission" date="2016-11" db="EMBL/GenBank/DDBJ databases">
        <title>Study of marine rhodopsin-containing bacteria.</title>
        <authorList>
            <person name="Yoshizawa S."/>
            <person name="Kumagai Y."/>
            <person name="Kogure K."/>
        </authorList>
    </citation>
    <scope>NUCLEOTIDE SEQUENCE [LARGE SCALE GENOMIC DNA]</scope>
    <source>
        <strain evidence="11 12">SG-29</strain>
    </source>
</reference>
<dbReference type="GO" id="GO:0005737">
    <property type="term" value="C:cytoplasm"/>
    <property type="evidence" value="ECO:0007669"/>
    <property type="project" value="TreeGrafter"/>
</dbReference>
<feature type="domain" description="Rieske" evidence="10">
    <location>
        <begin position="6"/>
        <end position="101"/>
    </location>
</feature>
<sequence>MPADFVRVASVSDLADGEMKQVEAGGTAVLLSRVDGGFHACTAHCPHYGAPLATGVLTGTTVVCPWHHAAFDVCSGALDQPPALDALRTFEVKLDGDDVFVRVPDDADQHGKGIDYRESDGREPDSVETEPSLREGAASGGQTVLIIGGGAAGQAAAEELRRQDYAGRLVMVTPETRAPYDRTKLSKGFLGGGAGPESLPLRDGGFYERLGIEVWTDRTITGINTDTREASFEEGEPLAYSACLICTGGTPRRLPIDGADLEGVHVLRSWEDANSIVEAASGAKRAVVIGTSFIGMEAAAALTERGVEVALVGRDSVPFEGVLGEDLGRTFQNAAEAKGATFHLGADVERIETTFGGDEHGAGARGLGVVLASGERVDGDLVVLGVGVTPATEFLSGHGEFYGEHGALLAASTLALAPGLYAAGDVVEYPEVRLGRRVRIEHWRLAQQHGRHAAQNIARALVSGADSPEDSGEPFTDVPFFWTGQWGISLRYVGHADDWDEAVVDGDLAGKDAAVYYLQDGRAHAAAFVGRDKAAAAFEWLLAEHGAPEASAVREGFDPQEALARG</sequence>
<dbReference type="FunCoup" id="A0A259TVQ9">
    <property type="interactions" value="263"/>
</dbReference>
<dbReference type="SUPFAM" id="SSF50022">
    <property type="entry name" value="ISP domain"/>
    <property type="match status" value="1"/>
</dbReference>
<dbReference type="InParanoid" id="A0A259TVQ9"/>
<dbReference type="RefSeq" id="WP_094545443.1">
    <property type="nucleotide sequence ID" value="NZ_MQWB01000001.1"/>
</dbReference>
<evidence type="ECO:0000256" key="9">
    <source>
        <dbReference type="SAM" id="MobiDB-lite"/>
    </source>
</evidence>
<dbReference type="GO" id="GO:0046872">
    <property type="term" value="F:metal ion binding"/>
    <property type="evidence" value="ECO:0007669"/>
    <property type="project" value="UniProtKB-KW"/>
</dbReference>
<dbReference type="SUPFAM" id="SSF55424">
    <property type="entry name" value="FAD/NAD-linked reductases, dimerisation (C-terminal) domain"/>
    <property type="match status" value="1"/>
</dbReference>
<evidence type="ECO:0000256" key="4">
    <source>
        <dbReference type="ARBA" id="ARBA00022723"/>
    </source>
</evidence>
<dbReference type="InterPro" id="IPR036922">
    <property type="entry name" value="Rieske_2Fe-2S_sf"/>
</dbReference>
<dbReference type="Proteomes" id="UP000216446">
    <property type="component" value="Unassembled WGS sequence"/>
</dbReference>
<dbReference type="EMBL" id="MQWB01000001">
    <property type="protein sequence ID" value="OZC01823.1"/>
    <property type="molecule type" value="Genomic_DNA"/>
</dbReference>
<dbReference type="Gene3D" id="3.50.50.60">
    <property type="entry name" value="FAD/NAD(P)-binding domain"/>
    <property type="match status" value="2"/>
</dbReference>
<dbReference type="GO" id="GO:0016651">
    <property type="term" value="F:oxidoreductase activity, acting on NAD(P)H"/>
    <property type="evidence" value="ECO:0007669"/>
    <property type="project" value="TreeGrafter"/>
</dbReference>
<evidence type="ECO:0000256" key="5">
    <source>
        <dbReference type="ARBA" id="ARBA00022827"/>
    </source>
</evidence>
<dbReference type="Pfam" id="PF00355">
    <property type="entry name" value="Rieske"/>
    <property type="match status" value="1"/>
</dbReference>
<accession>A0A259TVQ9</accession>
<dbReference type="Gene3D" id="2.102.10.10">
    <property type="entry name" value="Rieske [2Fe-2S] iron-sulphur domain"/>
    <property type="match status" value="1"/>
</dbReference>
<evidence type="ECO:0000313" key="11">
    <source>
        <dbReference type="EMBL" id="OZC01823.1"/>
    </source>
</evidence>
<keyword evidence="7" id="KW-0408">Iron</keyword>
<evidence type="ECO:0000256" key="2">
    <source>
        <dbReference type="ARBA" id="ARBA00022630"/>
    </source>
</evidence>
<dbReference type="GO" id="GO:0051537">
    <property type="term" value="F:2 iron, 2 sulfur cluster binding"/>
    <property type="evidence" value="ECO:0007669"/>
    <property type="project" value="UniProtKB-KW"/>
</dbReference>
<dbReference type="InterPro" id="IPR028202">
    <property type="entry name" value="Reductase_C"/>
</dbReference>
<keyword evidence="6" id="KW-0560">Oxidoreductase</keyword>
<dbReference type="PRINTS" id="PR00368">
    <property type="entry name" value="FADPNR"/>
</dbReference>
<proteinExistence type="predicted"/>
<evidence type="ECO:0000256" key="6">
    <source>
        <dbReference type="ARBA" id="ARBA00023002"/>
    </source>
</evidence>
<dbReference type="PANTHER" id="PTHR43557">
    <property type="entry name" value="APOPTOSIS-INDUCING FACTOR 1"/>
    <property type="match status" value="1"/>
</dbReference>
<dbReference type="PANTHER" id="PTHR43557:SF2">
    <property type="entry name" value="RIESKE DOMAIN-CONTAINING PROTEIN-RELATED"/>
    <property type="match status" value="1"/>
</dbReference>
<evidence type="ECO:0000256" key="3">
    <source>
        <dbReference type="ARBA" id="ARBA00022714"/>
    </source>
</evidence>
<comment type="caution">
    <text evidence="11">The sequence shown here is derived from an EMBL/GenBank/DDBJ whole genome shotgun (WGS) entry which is preliminary data.</text>
</comment>
<dbReference type="AlphaFoldDB" id="A0A259TVQ9"/>
<dbReference type="InterPro" id="IPR016156">
    <property type="entry name" value="FAD/NAD-linked_Rdtase_dimer_sf"/>
</dbReference>
<keyword evidence="3" id="KW-0001">2Fe-2S</keyword>
<dbReference type="InterPro" id="IPR036188">
    <property type="entry name" value="FAD/NAD-bd_sf"/>
</dbReference>
<protein>
    <recommendedName>
        <fullName evidence="10">Rieske domain-containing protein</fullName>
    </recommendedName>
</protein>
<evidence type="ECO:0000256" key="1">
    <source>
        <dbReference type="ARBA" id="ARBA00001974"/>
    </source>
</evidence>
<keyword evidence="2" id="KW-0285">Flavoprotein</keyword>
<dbReference type="PROSITE" id="PS51296">
    <property type="entry name" value="RIESKE"/>
    <property type="match status" value="1"/>
</dbReference>
<feature type="compositionally biased region" description="Basic and acidic residues" evidence="9">
    <location>
        <begin position="104"/>
        <end position="125"/>
    </location>
</feature>